<protein>
    <submittedName>
        <fullName evidence="1">Uncharacterized protein</fullName>
    </submittedName>
</protein>
<name>A0ABN8Y0A8_RANTA</name>
<evidence type="ECO:0000313" key="1">
    <source>
        <dbReference type="EMBL" id="CAI9154017.1"/>
    </source>
</evidence>
<sequence length="281" mass="30667">MEKPRELLHRVFLTQESHVFSQHPHSCNSRDDRKTRKITVCQPQVNGNRPLLADGGNADFAEGLEEEHFTFPSNIRPTQVKRVQCGFAIMEVAKCAERLQHGADWKPGSEVGDQHPHVTEVMLQEFSPSGPILSIRVCGAPCVTVQQPEVGSGRALLRKLDWLWPRAACISTLLESSKGLTTRTQAWNWDLFSTPPCQGPSITILDTPAESAPPVCEELAGGGRFHGALRGWASRKQGKSRSPPCCWQLSWAPDCFPDGKHATAGQLRKTTGLASGAGCGG</sequence>
<gene>
    <name evidence="1" type="ORF">MRATA1EN1_LOCUS2979</name>
</gene>
<keyword evidence="2" id="KW-1185">Reference proteome</keyword>
<accession>A0ABN8Y0A8</accession>
<reference evidence="1" key="1">
    <citation type="submission" date="2023-04" db="EMBL/GenBank/DDBJ databases">
        <authorList>
            <consortium name="ELIXIR-Norway"/>
        </authorList>
    </citation>
    <scope>NUCLEOTIDE SEQUENCE [LARGE SCALE GENOMIC DNA]</scope>
</reference>
<dbReference type="Proteomes" id="UP001176941">
    <property type="component" value="Chromosome 11"/>
</dbReference>
<organism evidence="1 2">
    <name type="scientific">Rangifer tarandus platyrhynchus</name>
    <name type="common">Svalbard reindeer</name>
    <dbReference type="NCBI Taxonomy" id="3082113"/>
    <lineage>
        <taxon>Eukaryota</taxon>
        <taxon>Metazoa</taxon>
        <taxon>Chordata</taxon>
        <taxon>Craniata</taxon>
        <taxon>Vertebrata</taxon>
        <taxon>Euteleostomi</taxon>
        <taxon>Mammalia</taxon>
        <taxon>Eutheria</taxon>
        <taxon>Laurasiatheria</taxon>
        <taxon>Artiodactyla</taxon>
        <taxon>Ruminantia</taxon>
        <taxon>Pecora</taxon>
        <taxon>Cervidae</taxon>
        <taxon>Odocoileinae</taxon>
        <taxon>Rangifer</taxon>
    </lineage>
</organism>
<dbReference type="EMBL" id="OX459947">
    <property type="protein sequence ID" value="CAI9154017.1"/>
    <property type="molecule type" value="Genomic_DNA"/>
</dbReference>
<evidence type="ECO:0000313" key="2">
    <source>
        <dbReference type="Proteomes" id="UP001176941"/>
    </source>
</evidence>
<proteinExistence type="predicted"/>